<dbReference type="InterPro" id="IPR023214">
    <property type="entry name" value="HAD_sf"/>
</dbReference>
<dbReference type="InterPro" id="IPR050155">
    <property type="entry name" value="HAD-like_hydrolase_sf"/>
</dbReference>
<comment type="caution">
    <text evidence="1">The sequence shown here is derived from an EMBL/GenBank/DDBJ whole genome shotgun (WGS) entry which is preliminary data.</text>
</comment>
<dbReference type="PANTHER" id="PTHR43434">
    <property type="entry name" value="PHOSPHOGLYCOLATE PHOSPHATASE"/>
    <property type="match status" value="1"/>
</dbReference>
<protein>
    <submittedName>
        <fullName evidence="1">Uncharacterized protein</fullName>
    </submittedName>
</protein>
<dbReference type="eggNOG" id="COG0546">
    <property type="taxonomic scope" value="Bacteria"/>
</dbReference>
<dbReference type="InterPro" id="IPR023198">
    <property type="entry name" value="PGP-like_dom2"/>
</dbReference>
<reference evidence="1 2" key="1">
    <citation type="journal article" date="2015" name="Geomicrobiol. J.">
        <title>Caldisalinibacter kiritimatiensis gen. nov., sp. nov., a moderately thermohalophilic thiosulfate-reducing bacterium from a hypersaline microbial mat.</title>
        <authorList>
            <person name="Ben Hania W."/>
            <person name="Joseph M."/>
            <person name="Fiebig A."/>
            <person name="Bunk B."/>
            <person name="Klenk H.-P."/>
            <person name="Fardeau M.-L."/>
            <person name="Spring S."/>
        </authorList>
    </citation>
    <scope>NUCLEOTIDE SEQUENCE [LARGE SCALE GENOMIC DNA]</scope>
    <source>
        <strain evidence="1 2">L21-TH-D2</strain>
    </source>
</reference>
<dbReference type="GO" id="GO:0006281">
    <property type="term" value="P:DNA repair"/>
    <property type="evidence" value="ECO:0007669"/>
    <property type="project" value="TreeGrafter"/>
</dbReference>
<dbReference type="Gene3D" id="3.40.50.1000">
    <property type="entry name" value="HAD superfamily/HAD-like"/>
    <property type="match status" value="1"/>
</dbReference>
<dbReference type="Gene3D" id="1.10.150.240">
    <property type="entry name" value="Putative phosphatase, domain 2"/>
    <property type="match status" value="1"/>
</dbReference>
<dbReference type="AlphaFoldDB" id="R1AVK5"/>
<evidence type="ECO:0000313" key="2">
    <source>
        <dbReference type="Proteomes" id="UP000013378"/>
    </source>
</evidence>
<evidence type="ECO:0000313" key="1">
    <source>
        <dbReference type="EMBL" id="EOD01233.1"/>
    </source>
</evidence>
<dbReference type="Proteomes" id="UP000013378">
    <property type="component" value="Unassembled WGS sequence"/>
</dbReference>
<dbReference type="STRING" id="1304284.L21TH_0709"/>
<proteinExistence type="predicted"/>
<dbReference type="InterPro" id="IPR036412">
    <property type="entry name" value="HAD-like_sf"/>
</dbReference>
<dbReference type="SFLD" id="SFLDS00003">
    <property type="entry name" value="Haloacid_Dehalogenase"/>
    <property type="match status" value="1"/>
</dbReference>
<dbReference type="SFLD" id="SFLDG01129">
    <property type="entry name" value="C1.5:_HAD__Beta-PGM__Phosphata"/>
    <property type="match status" value="1"/>
</dbReference>
<accession>R1AVK5</accession>
<dbReference type="Pfam" id="PF13242">
    <property type="entry name" value="Hydrolase_like"/>
    <property type="match status" value="1"/>
</dbReference>
<gene>
    <name evidence="1" type="ORF">L21TH_0709</name>
</gene>
<dbReference type="EMBL" id="ARZA01000069">
    <property type="protein sequence ID" value="EOD01233.1"/>
    <property type="molecule type" value="Genomic_DNA"/>
</dbReference>
<dbReference type="PANTHER" id="PTHR43434:SF1">
    <property type="entry name" value="PHOSPHOGLYCOLATE PHOSPHATASE"/>
    <property type="match status" value="1"/>
</dbReference>
<dbReference type="GO" id="GO:0008967">
    <property type="term" value="F:phosphoglycolate phosphatase activity"/>
    <property type="evidence" value="ECO:0007669"/>
    <property type="project" value="TreeGrafter"/>
</dbReference>
<sequence>MSSLIFFDINGTIIKRDKRTDIPYQKAIDNLLNVENGMNGVDTSARSDKDVFIEVLDKHGQAFSEEKWNVFLELYKNQLEAFKETDVWRENADAVSMIKKLSNTNHKLSLITGELSIGARYKLEKLNVWHYFPTGGFGEDGLRRFDIAEAALKKAKSIYGNDFDDIYVIGDTILDIMTARHLGAKIISITTGSNTREELEAKEPDYIIDCFKEIEYLFL</sequence>
<dbReference type="SUPFAM" id="SSF56784">
    <property type="entry name" value="HAD-like"/>
    <property type="match status" value="1"/>
</dbReference>
<organism evidence="1 2">
    <name type="scientific">Caldisalinibacter kiritimatiensis</name>
    <dbReference type="NCBI Taxonomy" id="1304284"/>
    <lineage>
        <taxon>Bacteria</taxon>
        <taxon>Bacillati</taxon>
        <taxon>Bacillota</taxon>
        <taxon>Tissierellia</taxon>
        <taxon>Tissierellales</taxon>
        <taxon>Thermohalobacteraceae</taxon>
        <taxon>Caldisalinibacter</taxon>
    </lineage>
</organism>
<dbReference type="RefSeq" id="WP_006309052.1">
    <property type="nucleotide sequence ID" value="NZ_ARZA01000069.1"/>
</dbReference>
<keyword evidence="2" id="KW-1185">Reference proteome</keyword>
<dbReference type="OrthoDB" id="9781769at2"/>
<name>R1AVK5_9FIRM</name>